<reference evidence="6" key="1">
    <citation type="submission" date="2019-06" db="EMBL/GenBank/DDBJ databases">
        <authorList>
            <person name="Zheng W."/>
        </authorList>
    </citation>
    <scope>NUCLEOTIDE SEQUENCE</scope>
    <source>
        <strain evidence="6">QDHG01</strain>
    </source>
</reference>
<name>A0A8J8P549_HALGN</name>
<evidence type="ECO:0000256" key="2">
    <source>
        <dbReference type="ARBA" id="ARBA00023015"/>
    </source>
</evidence>
<dbReference type="AlphaFoldDB" id="A0A8J8P549"/>
<evidence type="ECO:0000313" key="7">
    <source>
        <dbReference type="Proteomes" id="UP000785679"/>
    </source>
</evidence>
<organism evidence="6 7">
    <name type="scientific">Halteria grandinella</name>
    <dbReference type="NCBI Taxonomy" id="5974"/>
    <lineage>
        <taxon>Eukaryota</taxon>
        <taxon>Sar</taxon>
        <taxon>Alveolata</taxon>
        <taxon>Ciliophora</taxon>
        <taxon>Intramacronucleata</taxon>
        <taxon>Spirotrichea</taxon>
        <taxon>Stichotrichia</taxon>
        <taxon>Sporadotrichida</taxon>
        <taxon>Halteriidae</taxon>
        <taxon>Halteria</taxon>
    </lineage>
</organism>
<dbReference type="InterPro" id="IPR040168">
    <property type="entry name" value="Not2/3/5"/>
</dbReference>
<dbReference type="Proteomes" id="UP000785679">
    <property type="component" value="Unassembled WGS sequence"/>
</dbReference>
<protein>
    <recommendedName>
        <fullName evidence="5">NOT2/NOT3/NOT5 C-terminal domain-containing protein</fullName>
    </recommendedName>
</protein>
<evidence type="ECO:0000256" key="4">
    <source>
        <dbReference type="SAM" id="SignalP"/>
    </source>
</evidence>
<evidence type="ECO:0000313" key="6">
    <source>
        <dbReference type="EMBL" id="TNV86235.1"/>
    </source>
</evidence>
<evidence type="ECO:0000256" key="3">
    <source>
        <dbReference type="ARBA" id="ARBA00023163"/>
    </source>
</evidence>
<accession>A0A8J8P549</accession>
<dbReference type="InterPro" id="IPR007282">
    <property type="entry name" value="NOT2/3/5_C"/>
</dbReference>
<dbReference type="GO" id="GO:0030015">
    <property type="term" value="C:CCR4-NOT core complex"/>
    <property type="evidence" value="ECO:0007669"/>
    <property type="project" value="InterPro"/>
</dbReference>
<evidence type="ECO:0000256" key="1">
    <source>
        <dbReference type="ARBA" id="ARBA00007682"/>
    </source>
</evidence>
<dbReference type="PANTHER" id="PTHR23326">
    <property type="entry name" value="CCR4 NOT-RELATED"/>
    <property type="match status" value="1"/>
</dbReference>
<dbReference type="Gene3D" id="2.30.30.1020">
    <property type="entry name" value="CCR4-NOT complex subunit 2/3/5, C-terminal domain"/>
    <property type="match status" value="1"/>
</dbReference>
<dbReference type="Pfam" id="PF04153">
    <property type="entry name" value="NOT2_3_5_C"/>
    <property type="match status" value="1"/>
</dbReference>
<comment type="similarity">
    <text evidence="1">Belongs to the CNOT2/3/5 family.</text>
</comment>
<proteinExistence type="inferred from homology"/>
<evidence type="ECO:0000259" key="5">
    <source>
        <dbReference type="Pfam" id="PF04153"/>
    </source>
</evidence>
<feature type="domain" description="NOT2/NOT3/NOT5 C-terminal" evidence="5">
    <location>
        <begin position="266"/>
        <end position="364"/>
    </location>
</feature>
<dbReference type="InterPro" id="IPR038635">
    <property type="entry name" value="CCR4-NOT_su2/3/5_C_sf"/>
</dbReference>
<dbReference type="GO" id="GO:0006355">
    <property type="term" value="P:regulation of DNA-templated transcription"/>
    <property type="evidence" value="ECO:0007669"/>
    <property type="project" value="InterPro"/>
</dbReference>
<gene>
    <name evidence="6" type="ORF">FGO68_gene7624</name>
</gene>
<sequence>MPTTFLLYLHAVLLASNSVNTTHIGVGGPPGFPKQQDPYNKQQMMKEQYDAMFAQGQPQYQQEMQHRPMNFIQNFNDDQSFPVLGNNNNGANGYASSFQPQQQQMQQQFDPMRKFPPMGNGMPPQDDKMRPAFMQGNGQTQTMGNLQMNRGGPMHQQSSEPPSMFMPNDFNAHFNSLYEQQQMHSAEGFTDVFQVQGLLDTGVDLKRILPPTVYNEDVSSRLIRPQPRTSVILDLSPFGQQQPRSLEQEALQFEEDCLEPVSVELPPSMTNINRQLDLTPAFLKRASDKVLFYIFYNMPLDQKQGESAKELEERGWKYGPKEMRWYKETAAATNTTTTQKQIKQAQQQQNTQRLTFDPQIWEIVSLSSSSGGSSGLGGAGSIGGAF</sequence>
<feature type="chain" id="PRO_5035232888" description="NOT2/NOT3/NOT5 C-terminal domain-containing protein" evidence="4">
    <location>
        <begin position="22"/>
        <end position="386"/>
    </location>
</feature>
<comment type="caution">
    <text evidence="6">The sequence shown here is derived from an EMBL/GenBank/DDBJ whole genome shotgun (WGS) entry which is preliminary data.</text>
</comment>
<keyword evidence="2" id="KW-0805">Transcription regulation</keyword>
<dbReference type="EMBL" id="RRYP01001220">
    <property type="protein sequence ID" value="TNV86235.1"/>
    <property type="molecule type" value="Genomic_DNA"/>
</dbReference>
<keyword evidence="4" id="KW-0732">Signal</keyword>
<keyword evidence="7" id="KW-1185">Reference proteome</keyword>
<feature type="signal peptide" evidence="4">
    <location>
        <begin position="1"/>
        <end position="21"/>
    </location>
</feature>
<keyword evidence="3" id="KW-0804">Transcription</keyword>